<evidence type="ECO:0000313" key="3">
    <source>
        <dbReference type="Proteomes" id="UP000664699"/>
    </source>
</evidence>
<dbReference type="EMBL" id="JAFLNA010000018">
    <property type="protein sequence ID" value="MBO0134056.1"/>
    <property type="molecule type" value="Genomic_DNA"/>
</dbReference>
<reference evidence="2 3" key="1">
    <citation type="submission" date="2021-03" db="EMBL/GenBank/DDBJ databases">
        <title>Whole genome sequence of Agrobacterium sp. strain Rnr.</title>
        <authorList>
            <person name="Mafakheri H."/>
            <person name="Taghavi S.M."/>
            <person name="Nemanja K."/>
            <person name="Osdaghi E."/>
        </authorList>
    </citation>
    <scope>NUCLEOTIDE SEQUENCE [LARGE SCALE GENOMIC DNA]</scope>
    <source>
        <strain evidence="2 3">Rnr</strain>
    </source>
</reference>
<organism evidence="2 3">
    <name type="scientific">Agrobacterium burrii</name>
    <dbReference type="NCBI Taxonomy" id="2815339"/>
    <lineage>
        <taxon>Bacteria</taxon>
        <taxon>Pseudomonadati</taxon>
        <taxon>Pseudomonadota</taxon>
        <taxon>Alphaproteobacteria</taxon>
        <taxon>Hyphomicrobiales</taxon>
        <taxon>Rhizobiaceae</taxon>
        <taxon>Rhizobium/Agrobacterium group</taxon>
        <taxon>Agrobacterium</taxon>
        <taxon>Agrobacterium tumefaciens complex</taxon>
    </lineage>
</organism>
<protein>
    <submittedName>
        <fullName evidence="2">Thioredoxin domain-containing protein</fullName>
    </submittedName>
</protein>
<dbReference type="Pfam" id="PF13462">
    <property type="entry name" value="Thioredoxin_4"/>
    <property type="match status" value="1"/>
</dbReference>
<dbReference type="InterPro" id="IPR036249">
    <property type="entry name" value="Thioredoxin-like_sf"/>
</dbReference>
<dbReference type="SUPFAM" id="SSF52833">
    <property type="entry name" value="Thioredoxin-like"/>
    <property type="match status" value="1"/>
</dbReference>
<dbReference type="Proteomes" id="UP000664699">
    <property type="component" value="Unassembled WGS sequence"/>
</dbReference>
<dbReference type="Gene3D" id="3.40.30.10">
    <property type="entry name" value="Glutaredoxin"/>
    <property type="match status" value="1"/>
</dbReference>
<accession>A0ABS3EPZ9</accession>
<evidence type="ECO:0000259" key="1">
    <source>
        <dbReference type="Pfam" id="PF13462"/>
    </source>
</evidence>
<comment type="caution">
    <text evidence="2">The sequence shown here is derived from an EMBL/GenBank/DDBJ whole genome shotgun (WGS) entry which is preliminary data.</text>
</comment>
<sequence length="69" mass="7403">MAASIGIDRAGFDRAVADQAYLDKLNAATTEAIQKFGVDGTPSFFVNGEQVEVKRSFEEVADAVERAAH</sequence>
<dbReference type="InterPro" id="IPR012336">
    <property type="entry name" value="Thioredoxin-like_fold"/>
</dbReference>
<feature type="domain" description="Thioredoxin-like fold" evidence="1">
    <location>
        <begin position="6"/>
        <end position="65"/>
    </location>
</feature>
<proteinExistence type="predicted"/>
<evidence type="ECO:0000313" key="2">
    <source>
        <dbReference type="EMBL" id="MBO0134056.1"/>
    </source>
</evidence>
<name>A0ABS3EPZ9_9HYPH</name>
<keyword evidence="3" id="KW-1185">Reference proteome</keyword>
<gene>
    <name evidence="2" type="ORF">JZX89_25260</name>
</gene>